<dbReference type="InterPro" id="IPR002915">
    <property type="entry name" value="DeoC/FbaB/LacD_aldolase"/>
</dbReference>
<comment type="function">
    <text evidence="6 7">Catalyzes a reversible aldol reaction between acetaldehyde and D-glyceraldehyde 3-phosphate to generate 2-deoxy-D-ribose 5-phosphate.</text>
</comment>
<evidence type="ECO:0000313" key="9">
    <source>
        <dbReference type="Proteomes" id="UP000009399"/>
    </source>
</evidence>
<comment type="subcellular location">
    <subcellularLocation>
        <location evidence="7">Cytoplasm</location>
    </subcellularLocation>
</comment>
<organism evidence="8 9">
    <name type="scientific">Mesomycoplasma hyorhinis SK76</name>
    <dbReference type="NCBI Taxonomy" id="1118964"/>
    <lineage>
        <taxon>Bacteria</taxon>
        <taxon>Bacillati</taxon>
        <taxon>Mycoplasmatota</taxon>
        <taxon>Mycoplasmoidales</taxon>
        <taxon>Metamycoplasmataceae</taxon>
        <taxon>Mesomycoplasma</taxon>
    </lineage>
</organism>
<dbReference type="FunFam" id="3.20.20.70:FF:000044">
    <property type="entry name" value="Deoxyribose-phosphate aldolase"/>
    <property type="match status" value="1"/>
</dbReference>
<dbReference type="CDD" id="cd00959">
    <property type="entry name" value="DeoC"/>
    <property type="match status" value="1"/>
</dbReference>
<sequence length="223" mass="24671">MIDYKKMIDHTLLKPEATSKDILKLISQAKEHRFRGVCINSSWVKLAKEKLANADLDIVSVVGFPLGASNTQTKVFEAKLAVEHGATEIDMVINVGKFKEKVYDYILNEIQQVKKAIGNKILKVIIETALLTKDEIKKAAELVLIAKADFVKTSTGFSYRGATAEDIELIKEVVGDKVKIKAAGGIKSIADLENYYKLGATRFGTSSSLQIFSLTSEKQKIIY</sequence>
<dbReference type="HAMAP" id="MF_00114">
    <property type="entry name" value="DeoC_type1"/>
    <property type="match status" value="1"/>
</dbReference>
<dbReference type="InterPro" id="IPR028581">
    <property type="entry name" value="DeoC_typeI"/>
</dbReference>
<evidence type="ECO:0000256" key="5">
    <source>
        <dbReference type="ARBA" id="ARBA00048791"/>
    </source>
</evidence>
<accession>A0AAI8ANC6</accession>
<evidence type="ECO:0000256" key="3">
    <source>
        <dbReference type="ARBA" id="ARBA00023239"/>
    </source>
</evidence>
<dbReference type="PANTHER" id="PTHR10889:SF1">
    <property type="entry name" value="DEOXYRIBOSE-PHOSPHATE ALDOLASE"/>
    <property type="match status" value="1"/>
</dbReference>
<dbReference type="Gene3D" id="3.20.20.70">
    <property type="entry name" value="Aldolase class I"/>
    <property type="match status" value="1"/>
</dbReference>
<feature type="active site" description="Schiff-base intermediate with acetaldehyde" evidence="7">
    <location>
        <position position="152"/>
    </location>
</feature>
<gene>
    <name evidence="7" type="primary">deoC</name>
    <name evidence="8" type="ORF">MOS_651</name>
</gene>
<dbReference type="GO" id="GO:0004139">
    <property type="term" value="F:deoxyribose-phosphate aldolase activity"/>
    <property type="evidence" value="ECO:0007669"/>
    <property type="project" value="UniProtKB-UniRule"/>
</dbReference>
<dbReference type="KEGG" id="mhs:MOS_651"/>
<dbReference type="AlphaFoldDB" id="A0AAI8ANC6"/>
<dbReference type="PANTHER" id="PTHR10889">
    <property type="entry name" value="DEOXYRIBOSE-PHOSPHATE ALDOLASE"/>
    <property type="match status" value="1"/>
</dbReference>
<dbReference type="EC" id="4.1.2.4" evidence="7"/>
<dbReference type="GO" id="GO:0016052">
    <property type="term" value="P:carbohydrate catabolic process"/>
    <property type="evidence" value="ECO:0007669"/>
    <property type="project" value="TreeGrafter"/>
</dbReference>
<protein>
    <recommendedName>
        <fullName evidence="7">Deoxyribose-phosphate aldolase</fullName>
        <shortName evidence="7">DERA</shortName>
        <ecNumber evidence="7">4.1.2.4</ecNumber>
    </recommendedName>
    <alternativeName>
        <fullName evidence="7">2-deoxy-D-ribose 5-phosphate aldolase</fullName>
    </alternativeName>
    <alternativeName>
        <fullName evidence="7">Phosphodeoxyriboaldolase</fullName>
        <shortName evidence="7">Deoxyriboaldolase</shortName>
    </alternativeName>
</protein>
<evidence type="ECO:0000256" key="6">
    <source>
        <dbReference type="ARBA" id="ARBA00056337"/>
    </source>
</evidence>
<dbReference type="InterPro" id="IPR011343">
    <property type="entry name" value="DeoC"/>
</dbReference>
<comment type="catalytic activity">
    <reaction evidence="5 7">
        <text>2-deoxy-D-ribose 5-phosphate = D-glyceraldehyde 3-phosphate + acetaldehyde</text>
        <dbReference type="Rhea" id="RHEA:12821"/>
        <dbReference type="ChEBI" id="CHEBI:15343"/>
        <dbReference type="ChEBI" id="CHEBI:59776"/>
        <dbReference type="ChEBI" id="CHEBI:62877"/>
        <dbReference type="EC" id="4.1.2.4"/>
    </reaction>
</comment>
<feature type="active site" description="Proton donor/acceptor" evidence="7">
    <location>
        <position position="90"/>
    </location>
</feature>
<name>A0AAI8ANC6_MESHY</name>
<dbReference type="InterPro" id="IPR013785">
    <property type="entry name" value="Aldolase_TIM"/>
</dbReference>
<dbReference type="Proteomes" id="UP000009399">
    <property type="component" value="Chromosome"/>
</dbReference>
<feature type="active site" description="Proton donor/acceptor" evidence="7">
    <location>
        <position position="181"/>
    </location>
</feature>
<dbReference type="PIRSF" id="PIRSF001357">
    <property type="entry name" value="DeoC"/>
    <property type="match status" value="1"/>
</dbReference>
<dbReference type="GO" id="GO:0005737">
    <property type="term" value="C:cytoplasm"/>
    <property type="evidence" value="ECO:0007669"/>
    <property type="project" value="UniProtKB-SubCell"/>
</dbReference>
<comment type="similarity">
    <text evidence="1 7">Belongs to the DeoC/FbaB aldolase family. DeoC type 1 subfamily.</text>
</comment>
<dbReference type="EMBL" id="CP003914">
    <property type="protein sequence ID" value="AFX74554.1"/>
    <property type="molecule type" value="Genomic_DNA"/>
</dbReference>
<evidence type="ECO:0000256" key="1">
    <source>
        <dbReference type="ARBA" id="ARBA00010936"/>
    </source>
</evidence>
<dbReference type="SMART" id="SM01133">
    <property type="entry name" value="DeoC"/>
    <property type="match status" value="1"/>
</dbReference>
<evidence type="ECO:0000256" key="7">
    <source>
        <dbReference type="HAMAP-Rule" id="MF_00114"/>
    </source>
</evidence>
<reference evidence="8 9" key="1">
    <citation type="journal article" date="2013" name="Genome Announc.">
        <title>Complete Genome Sequence of Mycoplasma hyorhinis Strain SK76.</title>
        <authorList>
            <person name="Goodison S."/>
            <person name="Urquidi V."/>
            <person name="Kumar D."/>
            <person name="Reyes L."/>
            <person name="Rosser C.J."/>
        </authorList>
    </citation>
    <scope>NUCLEOTIDE SEQUENCE [LARGE SCALE GENOMIC DNA]</scope>
    <source>
        <strain evidence="8 9">SK76</strain>
    </source>
</reference>
<keyword evidence="2 7" id="KW-0963">Cytoplasm</keyword>
<dbReference type="GO" id="GO:0006018">
    <property type="term" value="P:2-deoxyribose 1-phosphate catabolic process"/>
    <property type="evidence" value="ECO:0007669"/>
    <property type="project" value="UniProtKB-UniRule"/>
</dbReference>
<keyword evidence="3 7" id="KW-0456">Lyase</keyword>
<dbReference type="SUPFAM" id="SSF51569">
    <property type="entry name" value="Aldolase"/>
    <property type="match status" value="1"/>
</dbReference>
<dbReference type="RefSeq" id="WP_015084267.1">
    <property type="nucleotide sequence ID" value="NC_019552.1"/>
</dbReference>
<dbReference type="NCBIfam" id="TIGR00126">
    <property type="entry name" value="deoC"/>
    <property type="match status" value="1"/>
</dbReference>
<dbReference type="GO" id="GO:0009264">
    <property type="term" value="P:deoxyribonucleotide catabolic process"/>
    <property type="evidence" value="ECO:0007669"/>
    <property type="project" value="UniProtKB-UniRule"/>
</dbReference>
<proteinExistence type="inferred from homology"/>
<keyword evidence="4 7" id="KW-0704">Schiff base</keyword>
<evidence type="ECO:0000256" key="4">
    <source>
        <dbReference type="ARBA" id="ARBA00023270"/>
    </source>
</evidence>
<comment type="pathway">
    <text evidence="7">Carbohydrate degradation; 2-deoxy-D-ribose 1-phosphate degradation; D-glyceraldehyde 3-phosphate and acetaldehyde from 2-deoxy-alpha-D-ribose 1-phosphate: step 2/2.</text>
</comment>
<dbReference type="Pfam" id="PF01791">
    <property type="entry name" value="DeoC"/>
    <property type="match status" value="1"/>
</dbReference>
<evidence type="ECO:0000256" key="2">
    <source>
        <dbReference type="ARBA" id="ARBA00022490"/>
    </source>
</evidence>
<evidence type="ECO:0000313" key="8">
    <source>
        <dbReference type="EMBL" id="AFX74554.1"/>
    </source>
</evidence>